<dbReference type="AlphaFoldDB" id="A0AA41X2U0"/>
<dbReference type="InterPro" id="IPR020010">
    <property type="entry name" value="CHP03503"/>
</dbReference>
<keyword evidence="4" id="KW-1185">Reference proteome</keyword>
<feature type="signal peptide" evidence="2">
    <location>
        <begin position="1"/>
        <end position="25"/>
    </location>
</feature>
<proteinExistence type="predicted"/>
<evidence type="ECO:0000256" key="2">
    <source>
        <dbReference type="SAM" id="SignalP"/>
    </source>
</evidence>
<comment type="caution">
    <text evidence="3">The sequence shown here is derived from an EMBL/GenBank/DDBJ whole genome shotgun (WGS) entry which is preliminary data.</text>
</comment>
<reference evidence="3" key="1">
    <citation type="submission" date="2022-07" db="EMBL/GenBank/DDBJ databases">
        <title>Characterization of the Novel Bacterium Alteromonas immobilis LMIT006 and Alteromonas gregis LMIT007.</title>
        <authorList>
            <person name="Lin X."/>
        </authorList>
    </citation>
    <scope>NUCLEOTIDE SEQUENCE</scope>
    <source>
        <strain evidence="3">LMIT007</strain>
    </source>
</reference>
<keyword evidence="1" id="KW-0472">Membrane</keyword>
<gene>
    <name evidence="3" type="ORF">NLF92_07740</name>
</gene>
<dbReference type="Proteomes" id="UP001165413">
    <property type="component" value="Unassembled WGS sequence"/>
</dbReference>
<feature type="chain" id="PRO_5041365704" evidence="2">
    <location>
        <begin position="26"/>
        <end position="482"/>
    </location>
</feature>
<feature type="transmembrane region" description="Helical" evidence="1">
    <location>
        <begin position="408"/>
        <end position="432"/>
    </location>
</feature>
<keyword evidence="2" id="KW-0732">Signal</keyword>
<keyword evidence="1" id="KW-1133">Transmembrane helix</keyword>
<keyword evidence="1" id="KW-0812">Transmembrane</keyword>
<name>A0AA41X2U0_9ALTE</name>
<accession>A0AA41X2U0</accession>
<evidence type="ECO:0000256" key="1">
    <source>
        <dbReference type="SAM" id="Phobius"/>
    </source>
</evidence>
<evidence type="ECO:0000313" key="3">
    <source>
        <dbReference type="EMBL" id="MCP3428837.1"/>
    </source>
</evidence>
<protein>
    <submittedName>
        <fullName evidence="3">TIGR03503 family protein</fullName>
    </submittedName>
</protein>
<dbReference type="RefSeq" id="WP_254100494.1">
    <property type="nucleotide sequence ID" value="NZ_JANATA010000011.1"/>
</dbReference>
<dbReference type="EMBL" id="JANATA010000011">
    <property type="protein sequence ID" value="MCP3428837.1"/>
    <property type="molecule type" value="Genomic_DNA"/>
</dbReference>
<organism evidence="3 4">
    <name type="scientific">Opacimonas viscosa</name>
    <dbReference type="NCBI Taxonomy" id="2961944"/>
    <lineage>
        <taxon>Bacteria</taxon>
        <taxon>Pseudomonadati</taxon>
        <taxon>Pseudomonadota</taxon>
        <taxon>Gammaproteobacteria</taxon>
        <taxon>Alteromonadales</taxon>
        <taxon>Alteromonadaceae</taxon>
        <taxon>Opacimonas</taxon>
    </lineage>
</organism>
<evidence type="ECO:0000313" key="4">
    <source>
        <dbReference type="Proteomes" id="UP001165413"/>
    </source>
</evidence>
<sequence length="482" mass="54036">MHMSNPLLITLFILCNGFLTASVHAQTIISPEDTPKIIANSAKNNNPISTINNAFKNDIRLFDNRFRIDYAIDEVTMVFFREYGTSPVVLVRPDGSKLFQYSADKQKLSWFASPTFDMINIKSPMAGPWQALGRILPDSRVMVISDLELRTQPLPKVLYADEMFKMSAYLMNDGVPMTFAPFSEAINLTVEFISTNSPEENNFGAAPRTVATFEDNGLGLDEAPKDAVFTGQFRLNLPDGEWNVVSKIKTPMYTRETLDEKIRIAPNPVAVEVFKDESEKGDGQHIIAFYTNDRNIDPTTILLEGNVRLPTGENIPFSSQERTIKPRQVIIDNVYDGVYKITGTFFAKTINDRDIVVDIPDYNFIVEPIIVEPEQPSAEELTIARLQAERAAALQKEKDDAKLIKNALIINGLLLLAGLLIMGIVKGVLWYMQRPKPIAEPSAKVTDESELELDTKPSFMDKLKRLLPGKKATKDEELTPVD</sequence>
<dbReference type="NCBIfam" id="TIGR03503">
    <property type="entry name" value="TIGR03503 family protein"/>
    <property type="match status" value="1"/>
</dbReference>